<comment type="subcellular location">
    <subcellularLocation>
        <location evidence="1">Nucleus</location>
    </subcellularLocation>
</comment>
<name>A0A9K3NIY1_HELAN</name>
<sequence>MDFIMIVNVIELKEDGLVLPRILTNQIPRDCEMIKVVDYLGVKYKVSVQNMGHRSRKIHGSEWIRFLESYKHKNIEKLCFKKVKEAKFEVFVLSNEGFEIRKDRSGKDYVHGCLVRASEETYYKQDLPHGLLWLLSERQLKIDNLHAKVHGPKQSSKVDVCYDFSPENQKGLAGGFMGSGWTTFCFENDIEEGCQLLFQCMGSTPEEHFNFNVNIFNKDGVGLQVTAEHQCSCTKHHHNKRRPSYKKKVEYHVTKTNYMVFT</sequence>
<reference evidence="6" key="2">
    <citation type="submission" date="2020-06" db="EMBL/GenBank/DDBJ databases">
        <title>Helianthus annuus Genome sequencing and assembly Release 2.</title>
        <authorList>
            <person name="Gouzy J."/>
            <person name="Langlade N."/>
            <person name="Munos S."/>
        </authorList>
    </citation>
    <scope>NUCLEOTIDE SEQUENCE</scope>
    <source>
        <tissue evidence="6">Leaves</tissue>
    </source>
</reference>
<dbReference type="Gramene" id="mRNA:HanXRQr2_Chr06g0246941">
    <property type="protein sequence ID" value="mRNA:HanXRQr2_Chr06g0246941"/>
    <property type="gene ID" value="HanXRQr2_Chr06g0246941"/>
</dbReference>
<reference evidence="6" key="1">
    <citation type="journal article" date="2017" name="Nature">
        <title>The sunflower genome provides insights into oil metabolism, flowering and Asterid evolution.</title>
        <authorList>
            <person name="Badouin H."/>
            <person name="Gouzy J."/>
            <person name="Grassa C.J."/>
            <person name="Murat F."/>
            <person name="Staton S.E."/>
            <person name="Cottret L."/>
            <person name="Lelandais-Briere C."/>
            <person name="Owens G.L."/>
            <person name="Carrere S."/>
            <person name="Mayjonade B."/>
            <person name="Legrand L."/>
            <person name="Gill N."/>
            <person name="Kane N.C."/>
            <person name="Bowers J.E."/>
            <person name="Hubner S."/>
            <person name="Bellec A."/>
            <person name="Berard A."/>
            <person name="Berges H."/>
            <person name="Blanchet N."/>
            <person name="Boniface M.C."/>
            <person name="Brunel D."/>
            <person name="Catrice O."/>
            <person name="Chaidir N."/>
            <person name="Claudel C."/>
            <person name="Donnadieu C."/>
            <person name="Faraut T."/>
            <person name="Fievet G."/>
            <person name="Helmstetter N."/>
            <person name="King M."/>
            <person name="Knapp S.J."/>
            <person name="Lai Z."/>
            <person name="Le Paslier M.C."/>
            <person name="Lippi Y."/>
            <person name="Lorenzon L."/>
            <person name="Mandel J.R."/>
            <person name="Marage G."/>
            <person name="Marchand G."/>
            <person name="Marquand E."/>
            <person name="Bret-Mestries E."/>
            <person name="Morien E."/>
            <person name="Nambeesan S."/>
            <person name="Nguyen T."/>
            <person name="Pegot-Espagnet P."/>
            <person name="Pouilly N."/>
            <person name="Raftis F."/>
            <person name="Sallet E."/>
            <person name="Schiex T."/>
            <person name="Thomas J."/>
            <person name="Vandecasteele C."/>
            <person name="Vares D."/>
            <person name="Vear F."/>
            <person name="Vautrin S."/>
            <person name="Crespi M."/>
            <person name="Mangin B."/>
            <person name="Burke J.M."/>
            <person name="Salse J."/>
            <person name="Munos S."/>
            <person name="Vincourt P."/>
            <person name="Rieseberg L.H."/>
            <person name="Langlade N.B."/>
        </authorList>
    </citation>
    <scope>NUCLEOTIDE SEQUENCE</scope>
    <source>
        <tissue evidence="6">Leaves</tissue>
    </source>
</reference>
<evidence type="ECO:0000313" key="7">
    <source>
        <dbReference type="Proteomes" id="UP000215914"/>
    </source>
</evidence>
<dbReference type="SUPFAM" id="SSF101936">
    <property type="entry name" value="DNA-binding pseudobarrel domain"/>
    <property type="match status" value="1"/>
</dbReference>
<dbReference type="GO" id="GO:0003677">
    <property type="term" value="F:DNA binding"/>
    <property type="evidence" value="ECO:0007669"/>
    <property type="project" value="UniProtKB-KW"/>
</dbReference>
<gene>
    <name evidence="6" type="ORF">HanXRQr2_Chr06g0246941</name>
</gene>
<evidence type="ECO:0000313" key="6">
    <source>
        <dbReference type="EMBL" id="KAF5801335.1"/>
    </source>
</evidence>
<evidence type="ECO:0000256" key="2">
    <source>
        <dbReference type="ARBA" id="ARBA00023015"/>
    </source>
</evidence>
<evidence type="ECO:0000256" key="3">
    <source>
        <dbReference type="ARBA" id="ARBA00023125"/>
    </source>
</evidence>
<evidence type="ECO:0000256" key="1">
    <source>
        <dbReference type="ARBA" id="ARBA00004123"/>
    </source>
</evidence>
<accession>A0A9K3NIY1</accession>
<keyword evidence="5" id="KW-0539">Nucleus</keyword>
<organism evidence="6 7">
    <name type="scientific">Helianthus annuus</name>
    <name type="common">Common sunflower</name>
    <dbReference type="NCBI Taxonomy" id="4232"/>
    <lineage>
        <taxon>Eukaryota</taxon>
        <taxon>Viridiplantae</taxon>
        <taxon>Streptophyta</taxon>
        <taxon>Embryophyta</taxon>
        <taxon>Tracheophyta</taxon>
        <taxon>Spermatophyta</taxon>
        <taxon>Magnoliopsida</taxon>
        <taxon>eudicotyledons</taxon>
        <taxon>Gunneridae</taxon>
        <taxon>Pentapetalae</taxon>
        <taxon>asterids</taxon>
        <taxon>campanulids</taxon>
        <taxon>Asterales</taxon>
        <taxon>Asteraceae</taxon>
        <taxon>Asteroideae</taxon>
        <taxon>Heliantheae alliance</taxon>
        <taxon>Heliantheae</taxon>
        <taxon>Helianthus</taxon>
    </lineage>
</organism>
<keyword evidence="3" id="KW-0238">DNA-binding</keyword>
<dbReference type="AlphaFoldDB" id="A0A9K3NIY1"/>
<evidence type="ECO:0000256" key="4">
    <source>
        <dbReference type="ARBA" id="ARBA00023163"/>
    </source>
</evidence>
<dbReference type="GO" id="GO:0005634">
    <property type="term" value="C:nucleus"/>
    <property type="evidence" value="ECO:0007669"/>
    <property type="project" value="UniProtKB-SubCell"/>
</dbReference>
<protein>
    <submittedName>
        <fullName evidence="6">Transcription factor B3-Domain family</fullName>
    </submittedName>
</protein>
<dbReference type="Proteomes" id="UP000215914">
    <property type="component" value="Unassembled WGS sequence"/>
</dbReference>
<keyword evidence="4" id="KW-0804">Transcription</keyword>
<comment type="caution">
    <text evidence="6">The sequence shown here is derived from an EMBL/GenBank/DDBJ whole genome shotgun (WGS) entry which is preliminary data.</text>
</comment>
<evidence type="ECO:0000256" key="5">
    <source>
        <dbReference type="ARBA" id="ARBA00023242"/>
    </source>
</evidence>
<dbReference type="Gene3D" id="2.40.330.10">
    <property type="entry name" value="DNA-binding pseudobarrel domain"/>
    <property type="match status" value="1"/>
</dbReference>
<proteinExistence type="predicted"/>
<keyword evidence="2" id="KW-0805">Transcription regulation</keyword>
<dbReference type="InterPro" id="IPR015300">
    <property type="entry name" value="DNA-bd_pseudobarrel_sf"/>
</dbReference>
<dbReference type="EMBL" id="MNCJ02000321">
    <property type="protein sequence ID" value="KAF5801335.1"/>
    <property type="molecule type" value="Genomic_DNA"/>
</dbReference>
<keyword evidence="7" id="KW-1185">Reference proteome</keyword>